<dbReference type="InterPro" id="IPR036097">
    <property type="entry name" value="HisK_dim/P_sf"/>
</dbReference>
<dbReference type="AlphaFoldDB" id="A0A0D1BT60"/>
<dbReference type="SUPFAM" id="SSF55874">
    <property type="entry name" value="ATPase domain of HSP90 chaperone/DNA topoisomerase II/histidine kinase"/>
    <property type="match status" value="1"/>
</dbReference>
<evidence type="ECO:0000256" key="7">
    <source>
        <dbReference type="ARBA" id="ARBA00022692"/>
    </source>
</evidence>
<feature type="transmembrane region" description="Helical" evidence="14">
    <location>
        <begin position="173"/>
        <end position="194"/>
    </location>
</feature>
<dbReference type="Gene3D" id="1.10.287.130">
    <property type="match status" value="1"/>
</dbReference>
<evidence type="ECO:0000256" key="14">
    <source>
        <dbReference type="SAM" id="Phobius"/>
    </source>
</evidence>
<evidence type="ECO:0000256" key="4">
    <source>
        <dbReference type="ARBA" id="ARBA00022475"/>
    </source>
</evidence>
<evidence type="ECO:0000256" key="3">
    <source>
        <dbReference type="ARBA" id="ARBA00012438"/>
    </source>
</evidence>
<evidence type="ECO:0000313" key="16">
    <source>
        <dbReference type="EMBL" id="KIS22957.1"/>
    </source>
</evidence>
<keyword evidence="13 14" id="KW-0472">Membrane</keyword>
<comment type="catalytic activity">
    <reaction evidence="1">
        <text>ATP + protein L-histidine = ADP + protein N-phospho-L-histidine.</text>
        <dbReference type="EC" id="2.7.13.3"/>
    </reaction>
</comment>
<evidence type="ECO:0000256" key="2">
    <source>
        <dbReference type="ARBA" id="ARBA00004651"/>
    </source>
</evidence>
<dbReference type="GO" id="GO:0005886">
    <property type="term" value="C:plasma membrane"/>
    <property type="evidence" value="ECO:0007669"/>
    <property type="project" value="UniProtKB-SubCell"/>
</dbReference>
<keyword evidence="10" id="KW-0067">ATP-binding</keyword>
<dbReference type="GO" id="GO:0005524">
    <property type="term" value="F:ATP binding"/>
    <property type="evidence" value="ECO:0007669"/>
    <property type="project" value="UniProtKB-KW"/>
</dbReference>
<keyword evidence="5" id="KW-0597">Phosphoprotein</keyword>
<reference evidence="16 17" key="1">
    <citation type="submission" date="2014-06" db="EMBL/GenBank/DDBJ databases">
        <title>Genome characterization of distinct group I Clostridium botulinum lineages.</title>
        <authorList>
            <person name="Giordani F."/>
            <person name="Anselmo A."/>
            <person name="Fillo S."/>
            <person name="Palozzi A.M."/>
            <person name="Fortunato A."/>
            <person name="Gentile B."/>
            <person name="Ciammaruconi A."/>
            <person name="Anniballi F."/>
            <person name="De Medici D."/>
            <person name="Lista F."/>
        </authorList>
    </citation>
    <scope>NUCLEOTIDE SEQUENCE [LARGE SCALE GENOMIC DNA]</scope>
    <source>
        <strain evidence="16 17">B2 450</strain>
    </source>
</reference>
<comment type="caution">
    <text evidence="16">The sequence shown here is derived from an EMBL/GenBank/DDBJ whole genome shotgun (WGS) entry which is preliminary data.</text>
</comment>
<evidence type="ECO:0000313" key="17">
    <source>
        <dbReference type="Proteomes" id="UP000032250"/>
    </source>
</evidence>
<dbReference type="PATRIC" id="fig|1379739.3.peg.1313"/>
<dbReference type="PANTHER" id="PTHR45528">
    <property type="entry name" value="SENSOR HISTIDINE KINASE CPXA"/>
    <property type="match status" value="1"/>
</dbReference>
<dbReference type="Pfam" id="PF02518">
    <property type="entry name" value="HATPase_c"/>
    <property type="match status" value="1"/>
</dbReference>
<dbReference type="PANTHER" id="PTHR45528:SF1">
    <property type="entry name" value="SENSOR HISTIDINE KINASE CPXA"/>
    <property type="match status" value="1"/>
</dbReference>
<evidence type="ECO:0000256" key="8">
    <source>
        <dbReference type="ARBA" id="ARBA00022741"/>
    </source>
</evidence>
<dbReference type="EC" id="2.7.13.3" evidence="3"/>
<dbReference type="FunFam" id="1.10.287.130:FF:000082">
    <property type="entry name" value="Sensor histidine kinase YvrG"/>
    <property type="match status" value="1"/>
</dbReference>
<gene>
    <name evidence="16" type="ORF">N495_04950</name>
</gene>
<keyword evidence="7 14" id="KW-0812">Transmembrane</keyword>
<dbReference type="InterPro" id="IPR036890">
    <property type="entry name" value="HATPase_C_sf"/>
</dbReference>
<evidence type="ECO:0000256" key="10">
    <source>
        <dbReference type="ARBA" id="ARBA00022840"/>
    </source>
</evidence>
<evidence type="ECO:0000256" key="12">
    <source>
        <dbReference type="ARBA" id="ARBA00023012"/>
    </source>
</evidence>
<dbReference type="InterPro" id="IPR050398">
    <property type="entry name" value="HssS/ArlS-like"/>
</dbReference>
<evidence type="ECO:0000256" key="11">
    <source>
        <dbReference type="ARBA" id="ARBA00022989"/>
    </source>
</evidence>
<dbReference type="InterPro" id="IPR004358">
    <property type="entry name" value="Sig_transdc_His_kin-like_C"/>
</dbReference>
<dbReference type="SMART" id="SM00387">
    <property type="entry name" value="HATPase_c"/>
    <property type="match status" value="1"/>
</dbReference>
<dbReference type="InterPro" id="IPR003594">
    <property type="entry name" value="HATPase_dom"/>
</dbReference>
<dbReference type="GO" id="GO:0000155">
    <property type="term" value="F:phosphorelay sensor kinase activity"/>
    <property type="evidence" value="ECO:0007669"/>
    <property type="project" value="InterPro"/>
</dbReference>
<dbReference type="EMBL" id="JXSU01000007">
    <property type="protein sequence ID" value="KIS22957.1"/>
    <property type="molecule type" value="Genomic_DNA"/>
</dbReference>
<comment type="subcellular location">
    <subcellularLocation>
        <location evidence="2">Cell membrane</location>
        <topology evidence="2">Multi-pass membrane protein</topology>
    </subcellularLocation>
</comment>
<keyword evidence="12" id="KW-0902">Two-component regulatory system</keyword>
<accession>A0A0D1BT60</accession>
<dbReference type="SUPFAM" id="SSF47384">
    <property type="entry name" value="Homodimeric domain of signal transducing histidine kinase"/>
    <property type="match status" value="1"/>
</dbReference>
<dbReference type="PROSITE" id="PS50109">
    <property type="entry name" value="HIS_KIN"/>
    <property type="match status" value="1"/>
</dbReference>
<dbReference type="Pfam" id="PF00512">
    <property type="entry name" value="HisKA"/>
    <property type="match status" value="1"/>
</dbReference>
<keyword evidence="4" id="KW-1003">Cell membrane</keyword>
<evidence type="ECO:0000256" key="9">
    <source>
        <dbReference type="ARBA" id="ARBA00022777"/>
    </source>
</evidence>
<proteinExistence type="predicted"/>
<keyword evidence="6" id="KW-0808">Transferase</keyword>
<sequence>MKNNMKWRITGRFLVTVICVVITVVIINIVSLIGLAIYRNANEISSKKYKIEDSVRNFSSNIKEADNKIYIDDKGKAILDSNNGWIQIVDANNNEVYSYKKPSYIKNKPTAAEIVNLHKYKTSDKQNELSTNFVAEKDIGNKRLTYIIGFEDNDITKYVITTRNSEVIQLIKSATIIIIIVDGIIALIFGYLFIRKLTNPLGEILLGVKKLENEEYDLYYEPKGMYNDLYYSLNNLSDRLQENKRNRKKLDNMREEWISNISHDIKTPLASIQGYAEIIKDEDYDFTKEEIGEYAEIIENKSKYIKELVEDLNLSTRLKNNTLTLNKEKINLVNLIKDIIIDILNDTRYENREIDFHCENDNIEINGDKILIRRAIINILFNAIVHNSEDVKIDVTLKKQDKISIIIEDNGRGIKGEELNRIFDRYYRGTNTGERHKGSGLGMAISKETIVAHGGDITIESELGKGTKVNILI</sequence>
<dbReference type="Proteomes" id="UP000032250">
    <property type="component" value="Unassembled WGS sequence"/>
</dbReference>
<feature type="transmembrane region" description="Helical" evidence="14">
    <location>
        <begin position="12"/>
        <end position="38"/>
    </location>
</feature>
<dbReference type="InterPro" id="IPR005467">
    <property type="entry name" value="His_kinase_dom"/>
</dbReference>
<dbReference type="PRINTS" id="PR00344">
    <property type="entry name" value="BCTRLSENSOR"/>
</dbReference>
<dbReference type="RefSeq" id="WP_003489268.1">
    <property type="nucleotide sequence ID" value="NZ_JXSU01000007.1"/>
</dbReference>
<organism evidence="16 17">
    <name type="scientific">Clostridium botulinum B2 450</name>
    <dbReference type="NCBI Taxonomy" id="1379739"/>
    <lineage>
        <taxon>Bacteria</taxon>
        <taxon>Bacillati</taxon>
        <taxon>Bacillota</taxon>
        <taxon>Clostridia</taxon>
        <taxon>Eubacteriales</taxon>
        <taxon>Clostridiaceae</taxon>
        <taxon>Clostridium</taxon>
    </lineage>
</organism>
<evidence type="ECO:0000256" key="5">
    <source>
        <dbReference type="ARBA" id="ARBA00022553"/>
    </source>
</evidence>
<dbReference type="Gene3D" id="3.30.565.10">
    <property type="entry name" value="Histidine kinase-like ATPase, C-terminal domain"/>
    <property type="match status" value="1"/>
</dbReference>
<keyword evidence="8" id="KW-0547">Nucleotide-binding</keyword>
<dbReference type="HOGENOM" id="CLU_000445_89_26_9"/>
<dbReference type="InterPro" id="IPR003661">
    <property type="entry name" value="HisK_dim/P_dom"/>
</dbReference>
<evidence type="ECO:0000256" key="13">
    <source>
        <dbReference type="ARBA" id="ARBA00023136"/>
    </source>
</evidence>
<evidence type="ECO:0000256" key="6">
    <source>
        <dbReference type="ARBA" id="ARBA00022679"/>
    </source>
</evidence>
<dbReference type="CDD" id="cd00082">
    <property type="entry name" value="HisKA"/>
    <property type="match status" value="1"/>
</dbReference>
<protein>
    <recommendedName>
        <fullName evidence="3">histidine kinase</fullName>
        <ecNumber evidence="3">2.7.13.3</ecNumber>
    </recommendedName>
</protein>
<feature type="domain" description="Histidine kinase" evidence="15">
    <location>
        <begin position="260"/>
        <end position="473"/>
    </location>
</feature>
<name>A0A0D1BT60_CLOBO</name>
<keyword evidence="11 14" id="KW-1133">Transmembrane helix</keyword>
<evidence type="ECO:0000259" key="15">
    <source>
        <dbReference type="PROSITE" id="PS50109"/>
    </source>
</evidence>
<keyword evidence="9 16" id="KW-0418">Kinase</keyword>
<dbReference type="SMART" id="SM00388">
    <property type="entry name" value="HisKA"/>
    <property type="match status" value="1"/>
</dbReference>
<dbReference type="CDD" id="cd00075">
    <property type="entry name" value="HATPase"/>
    <property type="match status" value="1"/>
</dbReference>
<dbReference type="OrthoDB" id="368131at2"/>
<evidence type="ECO:0000256" key="1">
    <source>
        <dbReference type="ARBA" id="ARBA00000085"/>
    </source>
</evidence>